<keyword evidence="2" id="KW-1185">Reference proteome</keyword>
<dbReference type="Gramene" id="KFK32897">
    <property type="protein sequence ID" value="KFK32897"/>
    <property type="gene ID" value="AALP_AA6G302200"/>
</dbReference>
<organism evidence="1 2">
    <name type="scientific">Arabis alpina</name>
    <name type="common">Alpine rock-cress</name>
    <dbReference type="NCBI Taxonomy" id="50452"/>
    <lineage>
        <taxon>Eukaryota</taxon>
        <taxon>Viridiplantae</taxon>
        <taxon>Streptophyta</taxon>
        <taxon>Embryophyta</taxon>
        <taxon>Tracheophyta</taxon>
        <taxon>Spermatophyta</taxon>
        <taxon>Magnoliopsida</taxon>
        <taxon>eudicotyledons</taxon>
        <taxon>Gunneridae</taxon>
        <taxon>Pentapetalae</taxon>
        <taxon>rosids</taxon>
        <taxon>malvids</taxon>
        <taxon>Brassicales</taxon>
        <taxon>Brassicaceae</taxon>
        <taxon>Arabideae</taxon>
        <taxon>Arabis</taxon>
    </lineage>
</organism>
<gene>
    <name evidence="1" type="ordered locus">AALP_Aa6g302200</name>
</gene>
<sequence length="47" mass="5516">MAKLCNGGDLIGDGEALEINNRRRSDWRRRRIVNKDEDKSRTNICNR</sequence>
<dbReference type="EMBL" id="CM002874">
    <property type="protein sequence ID" value="KFK32897.1"/>
    <property type="molecule type" value="Genomic_DNA"/>
</dbReference>
<protein>
    <submittedName>
        <fullName evidence="1">Uncharacterized protein</fullName>
    </submittedName>
</protein>
<accession>A0A087GSP5</accession>
<proteinExistence type="predicted"/>
<dbReference type="Proteomes" id="UP000029120">
    <property type="component" value="Chromosome 6"/>
</dbReference>
<reference evidence="2" key="1">
    <citation type="journal article" date="2015" name="Nat. Plants">
        <title>Genome expansion of Arabis alpina linked with retrotransposition and reduced symmetric DNA methylation.</title>
        <authorList>
            <person name="Willing E.M."/>
            <person name="Rawat V."/>
            <person name="Mandakova T."/>
            <person name="Maumus F."/>
            <person name="James G.V."/>
            <person name="Nordstroem K.J."/>
            <person name="Becker C."/>
            <person name="Warthmann N."/>
            <person name="Chica C."/>
            <person name="Szarzynska B."/>
            <person name="Zytnicki M."/>
            <person name="Albani M.C."/>
            <person name="Kiefer C."/>
            <person name="Bergonzi S."/>
            <person name="Castaings L."/>
            <person name="Mateos J.L."/>
            <person name="Berns M.C."/>
            <person name="Bujdoso N."/>
            <person name="Piofczyk T."/>
            <person name="de Lorenzo L."/>
            <person name="Barrero-Sicilia C."/>
            <person name="Mateos I."/>
            <person name="Piednoel M."/>
            <person name="Hagmann J."/>
            <person name="Chen-Min-Tao R."/>
            <person name="Iglesias-Fernandez R."/>
            <person name="Schuster S.C."/>
            <person name="Alonso-Blanco C."/>
            <person name="Roudier F."/>
            <person name="Carbonero P."/>
            <person name="Paz-Ares J."/>
            <person name="Davis S.J."/>
            <person name="Pecinka A."/>
            <person name="Quesneville H."/>
            <person name="Colot V."/>
            <person name="Lysak M.A."/>
            <person name="Weigel D."/>
            <person name="Coupland G."/>
            <person name="Schneeberger K."/>
        </authorList>
    </citation>
    <scope>NUCLEOTIDE SEQUENCE [LARGE SCALE GENOMIC DNA]</scope>
    <source>
        <strain evidence="2">cv. Pajares</strain>
    </source>
</reference>
<evidence type="ECO:0000313" key="2">
    <source>
        <dbReference type="Proteomes" id="UP000029120"/>
    </source>
</evidence>
<dbReference type="AlphaFoldDB" id="A0A087GSP5"/>
<name>A0A087GSP5_ARAAL</name>
<evidence type="ECO:0000313" key="1">
    <source>
        <dbReference type="EMBL" id="KFK32897.1"/>
    </source>
</evidence>